<dbReference type="InterPro" id="IPR032808">
    <property type="entry name" value="DoxX"/>
</dbReference>
<dbReference type="PANTHER" id="PTHR33452:SF1">
    <property type="entry name" value="INNER MEMBRANE PROTEIN YPHA-RELATED"/>
    <property type="match status" value="1"/>
</dbReference>
<feature type="transmembrane region" description="Helical" evidence="7">
    <location>
        <begin position="109"/>
        <end position="128"/>
    </location>
</feature>
<dbReference type="EMBL" id="LCIR01000007">
    <property type="protein sequence ID" value="KKT59785.1"/>
    <property type="molecule type" value="Genomic_DNA"/>
</dbReference>
<evidence type="ECO:0000256" key="6">
    <source>
        <dbReference type="ARBA" id="ARBA00023136"/>
    </source>
</evidence>
<evidence type="ECO:0000256" key="4">
    <source>
        <dbReference type="ARBA" id="ARBA00022692"/>
    </source>
</evidence>
<organism evidence="8 9">
    <name type="scientific">Candidatus Giovannonibacteria bacterium GW2011_GWA1_44_25</name>
    <dbReference type="NCBI Taxonomy" id="1618645"/>
    <lineage>
        <taxon>Bacteria</taxon>
        <taxon>Candidatus Giovannoniibacteriota</taxon>
    </lineage>
</organism>
<sequence length="138" mass="14824">MDNKKLDIALLVLRVGLAVVFLLFGYQKLSNPSQTTAEIQLILNFMPLTGAAAINFYLGLLEITVALSLVIGVRVRLFGAIAALLTASFLASFVVKFGLSINPDLYRDVGLTAIGISLAILGAGRWSWDVKSQKNQGV</sequence>
<feature type="transmembrane region" description="Helical" evidence="7">
    <location>
        <begin position="6"/>
        <end position="24"/>
    </location>
</feature>
<evidence type="ECO:0000256" key="5">
    <source>
        <dbReference type="ARBA" id="ARBA00022989"/>
    </source>
</evidence>
<keyword evidence="5 7" id="KW-1133">Transmembrane helix</keyword>
<evidence type="ECO:0000256" key="2">
    <source>
        <dbReference type="ARBA" id="ARBA00006679"/>
    </source>
</evidence>
<comment type="caution">
    <text evidence="8">The sequence shown here is derived from an EMBL/GenBank/DDBJ whole genome shotgun (WGS) entry which is preliminary data.</text>
</comment>
<evidence type="ECO:0000256" key="1">
    <source>
        <dbReference type="ARBA" id="ARBA00004651"/>
    </source>
</evidence>
<reference evidence="8 9" key="1">
    <citation type="journal article" date="2015" name="Nature">
        <title>rRNA introns, odd ribosomes, and small enigmatic genomes across a large radiation of phyla.</title>
        <authorList>
            <person name="Brown C.T."/>
            <person name="Hug L.A."/>
            <person name="Thomas B.C."/>
            <person name="Sharon I."/>
            <person name="Castelle C.J."/>
            <person name="Singh A."/>
            <person name="Wilkins M.J."/>
            <person name="Williams K.H."/>
            <person name="Banfield J.F."/>
        </authorList>
    </citation>
    <scope>NUCLEOTIDE SEQUENCE [LARGE SCALE GENOMIC DNA]</scope>
</reference>
<keyword evidence="3" id="KW-1003">Cell membrane</keyword>
<comment type="subcellular location">
    <subcellularLocation>
        <location evidence="1">Cell membrane</location>
        <topology evidence="1">Multi-pass membrane protein</topology>
    </subcellularLocation>
</comment>
<evidence type="ECO:0000313" key="8">
    <source>
        <dbReference type="EMBL" id="KKT59785.1"/>
    </source>
</evidence>
<name>A0A0G1IKU9_9BACT</name>
<keyword evidence="6 7" id="KW-0472">Membrane</keyword>
<comment type="similarity">
    <text evidence="2">Belongs to the DoxX family.</text>
</comment>
<evidence type="ECO:0000256" key="7">
    <source>
        <dbReference type="SAM" id="Phobius"/>
    </source>
</evidence>
<keyword evidence="4 7" id="KW-0812">Transmembrane</keyword>
<dbReference type="InterPro" id="IPR051907">
    <property type="entry name" value="DoxX-like_oxidoreductase"/>
</dbReference>
<dbReference type="Pfam" id="PF07681">
    <property type="entry name" value="DoxX"/>
    <property type="match status" value="1"/>
</dbReference>
<evidence type="ECO:0008006" key="10">
    <source>
        <dbReference type="Google" id="ProtNLM"/>
    </source>
</evidence>
<gene>
    <name evidence="8" type="ORF">UW53_C0007G0003</name>
</gene>
<dbReference type="PANTHER" id="PTHR33452">
    <property type="entry name" value="OXIDOREDUCTASE CATD-RELATED"/>
    <property type="match status" value="1"/>
</dbReference>
<feature type="transmembrane region" description="Helical" evidence="7">
    <location>
        <begin position="45"/>
        <end position="71"/>
    </location>
</feature>
<feature type="transmembrane region" description="Helical" evidence="7">
    <location>
        <begin position="77"/>
        <end position="97"/>
    </location>
</feature>
<dbReference type="AlphaFoldDB" id="A0A0G1IKU9"/>
<evidence type="ECO:0000313" key="9">
    <source>
        <dbReference type="Proteomes" id="UP000034087"/>
    </source>
</evidence>
<protein>
    <recommendedName>
        <fullName evidence="10">DoxX family protein</fullName>
    </recommendedName>
</protein>
<accession>A0A0G1IKU9</accession>
<dbReference type="GO" id="GO:0005886">
    <property type="term" value="C:plasma membrane"/>
    <property type="evidence" value="ECO:0007669"/>
    <property type="project" value="UniProtKB-SubCell"/>
</dbReference>
<dbReference type="Proteomes" id="UP000034087">
    <property type="component" value="Unassembled WGS sequence"/>
</dbReference>
<proteinExistence type="inferred from homology"/>
<evidence type="ECO:0000256" key="3">
    <source>
        <dbReference type="ARBA" id="ARBA00022475"/>
    </source>
</evidence>